<feature type="transmembrane region" description="Helical" evidence="6">
    <location>
        <begin position="321"/>
        <end position="337"/>
    </location>
</feature>
<dbReference type="GO" id="GO:0005886">
    <property type="term" value="C:plasma membrane"/>
    <property type="evidence" value="ECO:0007669"/>
    <property type="project" value="UniProtKB-SubCell"/>
</dbReference>
<feature type="transmembrane region" description="Helical" evidence="6">
    <location>
        <begin position="222"/>
        <end position="242"/>
    </location>
</feature>
<feature type="transmembrane region" description="Helical" evidence="6">
    <location>
        <begin position="188"/>
        <end position="210"/>
    </location>
</feature>
<accession>A0AA51YH62</accession>
<feature type="transmembrane region" description="Helical" evidence="6">
    <location>
        <begin position="41"/>
        <end position="61"/>
    </location>
</feature>
<dbReference type="GeneID" id="84229101"/>
<feature type="transmembrane region" description="Helical" evidence="6">
    <location>
        <begin position="397"/>
        <end position="417"/>
    </location>
</feature>
<feature type="transmembrane region" description="Helical" evidence="6">
    <location>
        <begin position="82"/>
        <end position="103"/>
    </location>
</feature>
<dbReference type="PANTHER" id="PTHR42770">
    <property type="entry name" value="AMINO ACID TRANSPORTER-RELATED"/>
    <property type="match status" value="1"/>
</dbReference>
<dbReference type="PANTHER" id="PTHR42770:SF11">
    <property type="entry name" value="INNER MEMBRANE TRANSPORT PROTEIN YBAT"/>
    <property type="match status" value="1"/>
</dbReference>
<evidence type="ECO:0000256" key="6">
    <source>
        <dbReference type="SAM" id="Phobius"/>
    </source>
</evidence>
<feature type="transmembrane region" description="Helical" evidence="6">
    <location>
        <begin position="372"/>
        <end position="391"/>
    </location>
</feature>
<feature type="transmembrane region" description="Helical" evidence="6">
    <location>
        <begin position="109"/>
        <end position="139"/>
    </location>
</feature>
<dbReference type="InterPro" id="IPR050367">
    <property type="entry name" value="APC_superfamily"/>
</dbReference>
<reference evidence="7" key="1">
    <citation type="submission" date="2023-08" db="EMBL/GenBank/DDBJ databases">
        <title>Methanolobus mangrovi sp. nov. and Methanolobus sediminis sp. nov, two novel methylotrophic methanogens isolated from mangrove sediments in China.</title>
        <authorList>
            <person name="Zhou J."/>
        </authorList>
    </citation>
    <scope>NUCLEOTIDE SEQUENCE</scope>
    <source>
        <strain evidence="7">FTZ2</strain>
    </source>
</reference>
<evidence type="ECO:0000256" key="2">
    <source>
        <dbReference type="ARBA" id="ARBA00022475"/>
    </source>
</evidence>
<evidence type="ECO:0000256" key="1">
    <source>
        <dbReference type="ARBA" id="ARBA00004651"/>
    </source>
</evidence>
<organism evidence="7 8">
    <name type="scientific">Methanolobus mangrovi</name>
    <dbReference type="NCBI Taxonomy" id="3072977"/>
    <lineage>
        <taxon>Archaea</taxon>
        <taxon>Methanobacteriati</taxon>
        <taxon>Methanobacteriota</taxon>
        <taxon>Stenosarchaea group</taxon>
        <taxon>Methanomicrobia</taxon>
        <taxon>Methanosarcinales</taxon>
        <taxon>Methanosarcinaceae</taxon>
        <taxon>Methanolobus</taxon>
    </lineage>
</organism>
<feature type="transmembrane region" description="Helical" evidence="6">
    <location>
        <begin position="273"/>
        <end position="300"/>
    </location>
</feature>
<keyword evidence="4 6" id="KW-1133">Transmembrane helix</keyword>
<feature type="transmembrane region" description="Helical" evidence="6">
    <location>
        <begin position="151"/>
        <end position="172"/>
    </location>
</feature>
<dbReference type="AlphaFoldDB" id="A0AA51YH62"/>
<evidence type="ECO:0000256" key="5">
    <source>
        <dbReference type="ARBA" id="ARBA00023136"/>
    </source>
</evidence>
<dbReference type="GO" id="GO:0022857">
    <property type="term" value="F:transmembrane transporter activity"/>
    <property type="evidence" value="ECO:0007669"/>
    <property type="project" value="InterPro"/>
</dbReference>
<feature type="transmembrane region" description="Helical" evidence="6">
    <location>
        <begin position="7"/>
        <end position="29"/>
    </location>
</feature>
<dbReference type="KEGG" id="mmav:RE476_03130"/>
<dbReference type="PIRSF" id="PIRSF006060">
    <property type="entry name" value="AA_transporter"/>
    <property type="match status" value="1"/>
</dbReference>
<name>A0AA51YH62_9EURY</name>
<feature type="transmembrane region" description="Helical" evidence="6">
    <location>
        <begin position="343"/>
        <end position="360"/>
    </location>
</feature>
<comment type="subcellular location">
    <subcellularLocation>
        <location evidence="1">Cell membrane</location>
        <topology evidence="1">Multi-pass membrane protein</topology>
    </subcellularLocation>
</comment>
<dbReference type="Pfam" id="PF13520">
    <property type="entry name" value="AA_permease_2"/>
    <property type="match status" value="1"/>
</dbReference>
<keyword evidence="8" id="KW-1185">Reference proteome</keyword>
<gene>
    <name evidence="7" type="ORF">RE476_03130</name>
</gene>
<dbReference type="EMBL" id="CP133594">
    <property type="protein sequence ID" value="WMW22832.1"/>
    <property type="molecule type" value="Genomic_DNA"/>
</dbReference>
<evidence type="ECO:0000256" key="4">
    <source>
        <dbReference type="ARBA" id="ARBA00022989"/>
    </source>
</evidence>
<keyword evidence="2" id="KW-1003">Cell membrane</keyword>
<dbReference type="Proteomes" id="UP001183006">
    <property type="component" value="Chromosome"/>
</dbReference>
<keyword evidence="3 6" id="KW-0812">Transmembrane</keyword>
<evidence type="ECO:0000313" key="7">
    <source>
        <dbReference type="EMBL" id="WMW22832.1"/>
    </source>
</evidence>
<evidence type="ECO:0000313" key="8">
    <source>
        <dbReference type="Proteomes" id="UP001183006"/>
    </source>
</evidence>
<dbReference type="InterPro" id="IPR002293">
    <property type="entry name" value="AA/rel_permease1"/>
</dbReference>
<dbReference type="Gene3D" id="1.20.1740.10">
    <property type="entry name" value="Amino acid/polyamine transporter I"/>
    <property type="match status" value="1"/>
</dbReference>
<dbReference type="RefSeq" id="WP_309308946.1">
    <property type="nucleotide sequence ID" value="NZ_CP133594.1"/>
</dbReference>
<sequence>MTENKSMGLLSATSIGVGAMVGAGIFSIFGTATQISGNAVYISFIIAGAIALLSTYSYAKLGVRYPSAGGPVEFLIQGFGDGILSGGLNLLLWTGYIFGLALYAKGFALYGMTFIAAGSAAIWSNIFATAIIIVFTAINFIGAKAVGRSELFIVSIKVGILLLFAISGLFFIQPVNLSIAQFPTTPNILYGAGIVFLAYQGFGLITNAAEDMDDPGQTLPRALYLSVLIVICIYVLVSFAVIGNLSMSEISTSKDYALAAAAKPFLGDIGFKIMAIAALFSTSSAINASLYGGANVSYLIAKEGELPEFFERKVWNRSTEGLFITSGLVILCTNLLNLEGIGMLASASLLVIYVAVNTSHLRLSGETGAKRYLIYASLFSSLVFLGILIYYELLHSVTTLIVFAVVIIFCFIVEWTYRKYSRRTLKTRSVCDGANL</sequence>
<proteinExistence type="predicted"/>
<protein>
    <submittedName>
        <fullName evidence="7">APC family permease</fullName>
    </submittedName>
</protein>
<evidence type="ECO:0000256" key="3">
    <source>
        <dbReference type="ARBA" id="ARBA00022692"/>
    </source>
</evidence>
<keyword evidence="5 6" id="KW-0472">Membrane</keyword>